<feature type="compositionally biased region" description="Polar residues" evidence="1">
    <location>
        <begin position="140"/>
        <end position="157"/>
    </location>
</feature>
<evidence type="ECO:0000313" key="3">
    <source>
        <dbReference type="Proteomes" id="UP001480595"/>
    </source>
</evidence>
<evidence type="ECO:0000256" key="1">
    <source>
        <dbReference type="SAM" id="MobiDB-lite"/>
    </source>
</evidence>
<feature type="compositionally biased region" description="Polar residues" evidence="1">
    <location>
        <begin position="10"/>
        <end position="22"/>
    </location>
</feature>
<feature type="region of interest" description="Disordered" evidence="1">
    <location>
        <begin position="82"/>
        <end position="223"/>
    </location>
</feature>
<reference evidence="2 3" key="1">
    <citation type="submission" date="2023-01" db="EMBL/GenBank/DDBJ databases">
        <title>Analysis of 21 Apiospora genomes using comparative genomics revels a genus with tremendous synthesis potential of carbohydrate active enzymes and secondary metabolites.</title>
        <authorList>
            <person name="Sorensen T."/>
        </authorList>
    </citation>
    <scope>NUCLEOTIDE SEQUENCE [LARGE SCALE GENOMIC DNA]</scope>
    <source>
        <strain evidence="2 3">CBS 135458</strain>
    </source>
</reference>
<name>A0ABR1TSB5_9PEZI</name>
<proteinExistence type="predicted"/>
<dbReference type="Proteomes" id="UP001480595">
    <property type="component" value="Unassembled WGS sequence"/>
</dbReference>
<dbReference type="RefSeq" id="XP_066711789.1">
    <property type="nucleotide sequence ID" value="XM_066862679.1"/>
</dbReference>
<gene>
    <name evidence="2" type="ORF">PG994_011270</name>
</gene>
<feature type="region of interest" description="Disordered" evidence="1">
    <location>
        <begin position="1"/>
        <end position="52"/>
    </location>
</feature>
<dbReference type="GeneID" id="92095742"/>
<feature type="compositionally biased region" description="Low complexity" evidence="1">
    <location>
        <begin position="165"/>
        <end position="176"/>
    </location>
</feature>
<keyword evidence="3" id="KW-1185">Reference proteome</keyword>
<organism evidence="2 3">
    <name type="scientific">Apiospora phragmitis</name>
    <dbReference type="NCBI Taxonomy" id="2905665"/>
    <lineage>
        <taxon>Eukaryota</taxon>
        <taxon>Fungi</taxon>
        <taxon>Dikarya</taxon>
        <taxon>Ascomycota</taxon>
        <taxon>Pezizomycotina</taxon>
        <taxon>Sordariomycetes</taxon>
        <taxon>Xylariomycetidae</taxon>
        <taxon>Amphisphaeriales</taxon>
        <taxon>Apiosporaceae</taxon>
        <taxon>Apiospora</taxon>
    </lineage>
</organism>
<evidence type="ECO:0000313" key="2">
    <source>
        <dbReference type="EMBL" id="KAK8049540.1"/>
    </source>
</evidence>
<protein>
    <submittedName>
        <fullName evidence="2">Uncharacterized protein</fullName>
    </submittedName>
</protein>
<accession>A0ABR1TSB5</accession>
<dbReference type="EMBL" id="JAQQWL010000011">
    <property type="protein sequence ID" value="KAK8049540.1"/>
    <property type="molecule type" value="Genomic_DNA"/>
</dbReference>
<comment type="caution">
    <text evidence="2">The sequence shown here is derived from an EMBL/GenBank/DDBJ whole genome shotgun (WGS) entry which is preliminary data.</text>
</comment>
<sequence>MWKSLKALGATSTQGHVDSQASLGAGEGYLPDNSSYETKTKSGKSATRKKNKELLQKHGFDVLGQSFGIPSRVDYEREVLGDIPAGQTARRRSLSVSTSDQDIEIYLDNDSSPQAKLKPAHRKRVSPPPSSEKRVRRKSGQTAMHSANFQLPTSNTKQGHRQRPRSMSQSTTSSSAKDSRKQMVMYKSDDDDEDTDSETTQSSTSFYLPPPPPPPTYSDRPTRHTIPRTQQWLAICLLSTPWPAMDTARLNIRLLPRFQDSIILSTFLNAPRLLAPTCIRMDLR</sequence>